<evidence type="ECO:0000313" key="3">
    <source>
        <dbReference type="EMBL" id="ANJ05955.1"/>
    </source>
</evidence>
<evidence type="ECO:0000313" key="4">
    <source>
        <dbReference type="Proteomes" id="UP000078468"/>
    </source>
</evidence>
<reference evidence="3 4" key="1">
    <citation type="submission" date="2016-05" db="EMBL/GenBank/DDBJ databases">
        <title>Non-Contiguous Finished Genome Sequence of Streptomyces parvulus 2297 Integrated Site-Specifically with Actinophage R4.</title>
        <authorList>
            <person name="Nishizawa T."/>
            <person name="Miura T."/>
            <person name="Harada C."/>
            <person name="Guo Y."/>
            <person name="Narisawa K."/>
            <person name="Ohta H."/>
            <person name="Takahashi H."/>
            <person name="Shirai M."/>
        </authorList>
    </citation>
    <scope>NUCLEOTIDE SEQUENCE [LARGE SCALE GENOMIC DNA]</scope>
    <source>
        <strain evidence="3 4">2297</strain>
    </source>
</reference>
<feature type="compositionally biased region" description="Gly residues" evidence="1">
    <location>
        <begin position="191"/>
        <end position="203"/>
    </location>
</feature>
<gene>
    <name evidence="3" type="ORF">Spa2297_02500</name>
</gene>
<sequence length="249" mass="24221">MKPPSRATRHALPFLLAALLPLAGCGIPETGVVQAGEPASGVLEPGAVPSPSETSAVPLAKVRLFFVADGALAPVTRVLPAATDPGGVVLVLLDGPDERERAGGLTTELPSATAAPTVRVDGASVTVLLPRGTRSLSDTAVDQLACTVAAARLRQDPALRSAQVTVEQPGGRLAGRSSDDCPTGAEPPAGGTTGGGTTGGGSAVPGDRDTAAPGESDTGAPTNGDTAAPTNDETGAPGQSGGTGFVVGG</sequence>
<feature type="compositionally biased region" description="Gly residues" evidence="1">
    <location>
        <begin position="238"/>
        <end position="249"/>
    </location>
</feature>
<dbReference type="EMBL" id="CP015866">
    <property type="protein sequence ID" value="ANJ05955.1"/>
    <property type="molecule type" value="Genomic_DNA"/>
</dbReference>
<protein>
    <submittedName>
        <fullName evidence="3">Uncharacterized protein</fullName>
    </submittedName>
</protein>
<feature type="region of interest" description="Disordered" evidence="1">
    <location>
        <begin position="160"/>
        <end position="249"/>
    </location>
</feature>
<evidence type="ECO:0000256" key="2">
    <source>
        <dbReference type="SAM" id="SignalP"/>
    </source>
</evidence>
<evidence type="ECO:0000256" key="1">
    <source>
        <dbReference type="SAM" id="MobiDB-lite"/>
    </source>
</evidence>
<dbReference type="AlphaFoldDB" id="A0A191UTD2"/>
<dbReference type="Proteomes" id="UP000078468">
    <property type="component" value="Chromosome"/>
</dbReference>
<accession>A0A191UTD2</accession>
<dbReference type="GeneID" id="91303740"/>
<organism evidence="3 4">
    <name type="scientific">Streptomyces parvulus</name>
    <dbReference type="NCBI Taxonomy" id="146923"/>
    <lineage>
        <taxon>Bacteria</taxon>
        <taxon>Bacillati</taxon>
        <taxon>Actinomycetota</taxon>
        <taxon>Actinomycetes</taxon>
        <taxon>Kitasatosporales</taxon>
        <taxon>Streptomycetaceae</taxon>
        <taxon>Streptomyces</taxon>
    </lineage>
</organism>
<name>A0A191UTD2_9ACTN</name>
<dbReference type="KEGG" id="spav:Spa2297_02500"/>
<proteinExistence type="predicted"/>
<feature type="signal peptide" evidence="2">
    <location>
        <begin position="1"/>
        <end position="23"/>
    </location>
</feature>
<keyword evidence="2" id="KW-0732">Signal</keyword>
<feature type="compositionally biased region" description="Polar residues" evidence="1">
    <location>
        <begin position="219"/>
        <end position="233"/>
    </location>
</feature>
<dbReference type="RefSeq" id="WP_064726335.1">
    <property type="nucleotide sequence ID" value="NZ_BMRX01000019.1"/>
</dbReference>
<feature type="chain" id="PRO_5043501004" evidence="2">
    <location>
        <begin position="24"/>
        <end position="249"/>
    </location>
</feature>